<dbReference type="AlphaFoldDB" id="A0A180G384"/>
<dbReference type="EnsemblFungi" id="PTTG_11382-t43_1">
    <property type="protein sequence ID" value="PTTG_11382-t43_1-p1"/>
    <property type="gene ID" value="PTTG_11382"/>
</dbReference>
<evidence type="ECO:0000256" key="1">
    <source>
        <dbReference type="SAM" id="MobiDB-lite"/>
    </source>
</evidence>
<reference evidence="3 4" key="3">
    <citation type="journal article" date="2017" name="G3 (Bethesda)">
        <title>Comparative analysis highlights variable genome content of wheat rusts and divergence of the mating loci.</title>
        <authorList>
            <person name="Cuomo C.A."/>
            <person name="Bakkeren G."/>
            <person name="Khalil H.B."/>
            <person name="Panwar V."/>
            <person name="Joly D."/>
            <person name="Linning R."/>
            <person name="Sakthikumar S."/>
            <person name="Song X."/>
            <person name="Adiconis X."/>
            <person name="Fan L."/>
            <person name="Goldberg J.M."/>
            <person name="Levin J.Z."/>
            <person name="Young S."/>
            <person name="Zeng Q."/>
            <person name="Anikster Y."/>
            <person name="Bruce M."/>
            <person name="Wang M."/>
            <person name="Yin C."/>
            <person name="McCallum B."/>
            <person name="Szabo L.J."/>
            <person name="Hulbert S."/>
            <person name="Chen X."/>
            <person name="Fellers J.P."/>
        </authorList>
    </citation>
    <scope>NUCLEOTIDE SEQUENCE</scope>
    <source>
        <strain evidence="3">isolate 1-1 / race 1 (BBBD)</strain>
        <strain evidence="4">Isolate 1-1 / race 1 (BBBD)</strain>
    </source>
</reference>
<evidence type="ECO:0000313" key="3">
    <source>
        <dbReference type="EnsemblFungi" id="PTTG_11382-t43_1-p1"/>
    </source>
</evidence>
<sequence>MDVNKESTRYCRFREKVLRHLDTLHDDFKLGGILNNEEALGQIVWIGQLIKPSGITMYPFPDKYPVFRRCLLRMAKGVRAAVRIRFDDDYMEKTCHPPRTPSLSSASQTDDHLCSTDSETDERPHSSEADTPPRSNGDSPTADHSDVRSPNEPLNNPSISPPAKPGVEEGLSDVQSPNKPLENISISPPAEPRVEENTLTVDHNDIPLAKRQRLHQMESL</sequence>
<dbReference type="EMBL" id="ADAS02000745">
    <property type="protein sequence ID" value="OAV86882.1"/>
    <property type="molecule type" value="Genomic_DNA"/>
</dbReference>
<reference evidence="2" key="1">
    <citation type="submission" date="2009-11" db="EMBL/GenBank/DDBJ databases">
        <authorList>
            <consortium name="The Broad Institute Genome Sequencing Platform"/>
            <person name="Ward D."/>
            <person name="Feldgarden M."/>
            <person name="Earl A."/>
            <person name="Young S.K."/>
            <person name="Zeng Q."/>
            <person name="Koehrsen M."/>
            <person name="Alvarado L."/>
            <person name="Berlin A."/>
            <person name="Bochicchio J."/>
            <person name="Borenstein D."/>
            <person name="Chapman S.B."/>
            <person name="Chen Z."/>
            <person name="Engels R."/>
            <person name="Freedman E."/>
            <person name="Gellesch M."/>
            <person name="Goldberg J."/>
            <person name="Griggs A."/>
            <person name="Gujja S."/>
            <person name="Heilman E."/>
            <person name="Heiman D."/>
            <person name="Hepburn T."/>
            <person name="Howarth C."/>
            <person name="Jen D."/>
            <person name="Larson L."/>
            <person name="Lewis B."/>
            <person name="Mehta T."/>
            <person name="Park D."/>
            <person name="Pearson M."/>
            <person name="Roberts A."/>
            <person name="Saif S."/>
            <person name="Shea T."/>
            <person name="Shenoy N."/>
            <person name="Sisk P."/>
            <person name="Stolte C."/>
            <person name="Sykes S."/>
            <person name="Thomson T."/>
            <person name="Walk T."/>
            <person name="White J."/>
            <person name="Yandava C."/>
            <person name="Izard J."/>
            <person name="Baranova O.V."/>
            <person name="Blanton J.M."/>
            <person name="Tanner A.C."/>
            <person name="Dewhirst F.E."/>
            <person name="Haas B."/>
            <person name="Nusbaum C."/>
            <person name="Birren B."/>
        </authorList>
    </citation>
    <scope>NUCLEOTIDE SEQUENCE [LARGE SCALE GENOMIC DNA]</scope>
    <source>
        <strain evidence="2">1-1 BBBD Race 1</strain>
    </source>
</reference>
<evidence type="ECO:0000313" key="2">
    <source>
        <dbReference type="EMBL" id="OAV86882.1"/>
    </source>
</evidence>
<organism evidence="2">
    <name type="scientific">Puccinia triticina (isolate 1-1 / race 1 (BBBD))</name>
    <name type="common">Brown leaf rust fungus</name>
    <dbReference type="NCBI Taxonomy" id="630390"/>
    <lineage>
        <taxon>Eukaryota</taxon>
        <taxon>Fungi</taxon>
        <taxon>Dikarya</taxon>
        <taxon>Basidiomycota</taxon>
        <taxon>Pucciniomycotina</taxon>
        <taxon>Pucciniomycetes</taxon>
        <taxon>Pucciniales</taxon>
        <taxon>Pucciniaceae</taxon>
        <taxon>Puccinia</taxon>
    </lineage>
</organism>
<dbReference type="EnsemblFungi" id="PTTG_11382-t43_2">
    <property type="protein sequence ID" value="PTTG_11382-t43_2-p1"/>
    <property type="gene ID" value="PTTG_11382"/>
</dbReference>
<name>A0A180G384_PUCT1</name>
<accession>A0A180G384</accession>
<dbReference type="VEuPathDB" id="FungiDB:PTTG_11382"/>
<reference evidence="3" key="4">
    <citation type="submission" date="2025-05" db="UniProtKB">
        <authorList>
            <consortium name="EnsemblFungi"/>
        </authorList>
    </citation>
    <scope>IDENTIFICATION</scope>
    <source>
        <strain evidence="3">isolate 1-1 / race 1 (BBBD)</strain>
    </source>
</reference>
<keyword evidence="4" id="KW-1185">Reference proteome</keyword>
<proteinExistence type="predicted"/>
<feature type="region of interest" description="Disordered" evidence="1">
    <location>
        <begin position="95"/>
        <end position="220"/>
    </location>
</feature>
<dbReference type="EMBL" id="ADAS02000745">
    <property type="protein sequence ID" value="OAV86883.1"/>
    <property type="molecule type" value="Genomic_DNA"/>
</dbReference>
<evidence type="ECO:0000313" key="4">
    <source>
        <dbReference type="Proteomes" id="UP000005240"/>
    </source>
</evidence>
<reference evidence="2" key="2">
    <citation type="submission" date="2016-05" db="EMBL/GenBank/DDBJ databases">
        <title>Comparative analysis highlights variable genome content of wheat rusts and divergence of the mating loci.</title>
        <authorList>
            <person name="Cuomo C.A."/>
            <person name="Bakkeren G."/>
            <person name="Szabo L."/>
            <person name="Khalil H."/>
            <person name="Joly D."/>
            <person name="Goldberg J."/>
            <person name="Young S."/>
            <person name="Zeng Q."/>
            <person name="Fellers J."/>
        </authorList>
    </citation>
    <scope>NUCLEOTIDE SEQUENCE [LARGE SCALE GENOMIC DNA]</scope>
    <source>
        <strain evidence="2">1-1 BBBD Race 1</strain>
    </source>
</reference>
<gene>
    <name evidence="2" type="ORF">PTTG_11382</name>
</gene>
<protein>
    <submittedName>
        <fullName evidence="2 3">Uncharacterized protein</fullName>
    </submittedName>
</protein>
<dbReference type="Proteomes" id="UP000005240">
    <property type="component" value="Unassembled WGS sequence"/>
</dbReference>